<dbReference type="RefSeq" id="WP_345918328.1">
    <property type="nucleotide sequence ID" value="NZ_JBDIVE010000001.1"/>
</dbReference>
<evidence type="ECO:0000313" key="2">
    <source>
        <dbReference type="EMBL" id="MEN3067565.1"/>
    </source>
</evidence>
<proteinExistence type="predicted"/>
<reference evidence="2 3" key="1">
    <citation type="journal article" date="2018" name="Int. J. Syst. Evol. Microbiol.">
        <title>Uliginosibacterium sediminicola sp. nov., isolated from freshwater sediment.</title>
        <authorList>
            <person name="Hwang W.M."/>
            <person name="Kim S.M."/>
            <person name="Kang K."/>
            <person name="Ahn T.Y."/>
        </authorList>
    </citation>
    <scope>NUCLEOTIDE SEQUENCE [LARGE SCALE GENOMIC DNA]</scope>
    <source>
        <strain evidence="2 3">M1-21</strain>
    </source>
</reference>
<keyword evidence="3" id="KW-1185">Reference proteome</keyword>
<feature type="signal peptide" evidence="1">
    <location>
        <begin position="1"/>
        <end position="21"/>
    </location>
</feature>
<sequence length="222" mass="24682">MKRGMLGSLLVIACCSSALQAAQDSGVRMLAAHAACDGSLFKALAADAPRWQGEKSFARRGPLASFRVANRTPPEAYGGPATLDFKRARRIDGLPLSGWFDADLSAWSRFARFEVQFLSWGFYIDATPADVRDWLRRAAPAVGRRLQRSSADKEGVYCVQERWQDERWQAEACSADEDFPTEPRPVRWLVIRPADTRTVLSCELAGSLPAPLLHQLRPDLPH</sequence>
<gene>
    <name evidence="2" type="ORF">ABDB84_03675</name>
</gene>
<dbReference type="Proteomes" id="UP001410394">
    <property type="component" value="Unassembled WGS sequence"/>
</dbReference>
<evidence type="ECO:0000256" key="1">
    <source>
        <dbReference type="SAM" id="SignalP"/>
    </source>
</evidence>
<accession>A0ABU9YV11</accession>
<keyword evidence="1" id="KW-0732">Signal</keyword>
<protein>
    <submittedName>
        <fullName evidence="2">Uncharacterized protein</fullName>
    </submittedName>
</protein>
<dbReference type="EMBL" id="JBDIVE010000001">
    <property type="protein sequence ID" value="MEN3067565.1"/>
    <property type="molecule type" value="Genomic_DNA"/>
</dbReference>
<name>A0ABU9YV11_9RHOO</name>
<organism evidence="2 3">
    <name type="scientific">Uliginosibacterium sediminicola</name>
    <dbReference type="NCBI Taxonomy" id="2024550"/>
    <lineage>
        <taxon>Bacteria</taxon>
        <taxon>Pseudomonadati</taxon>
        <taxon>Pseudomonadota</taxon>
        <taxon>Betaproteobacteria</taxon>
        <taxon>Rhodocyclales</taxon>
        <taxon>Zoogloeaceae</taxon>
        <taxon>Uliginosibacterium</taxon>
    </lineage>
</organism>
<comment type="caution">
    <text evidence="2">The sequence shown here is derived from an EMBL/GenBank/DDBJ whole genome shotgun (WGS) entry which is preliminary data.</text>
</comment>
<evidence type="ECO:0000313" key="3">
    <source>
        <dbReference type="Proteomes" id="UP001410394"/>
    </source>
</evidence>
<feature type="chain" id="PRO_5047260993" evidence="1">
    <location>
        <begin position="22"/>
        <end position="222"/>
    </location>
</feature>